<sequence length="66" mass="7228">MMRMGKAASALPANDKDRNAMTQQRRRPRAIAISRTGGSRSQNELIAFAAVLALFTVLAYAIFPSF</sequence>
<accession>A0ABY8D6G8</accession>
<evidence type="ECO:0000256" key="1">
    <source>
        <dbReference type="SAM" id="MobiDB-lite"/>
    </source>
</evidence>
<keyword evidence="4" id="KW-1185">Reference proteome</keyword>
<proteinExistence type="predicted"/>
<feature type="transmembrane region" description="Helical" evidence="2">
    <location>
        <begin position="45"/>
        <end position="63"/>
    </location>
</feature>
<dbReference type="RefSeq" id="WP_280735649.1">
    <property type="nucleotide sequence ID" value="NZ_CP120368.1"/>
</dbReference>
<feature type="region of interest" description="Disordered" evidence="1">
    <location>
        <begin position="1"/>
        <end position="38"/>
    </location>
</feature>
<reference evidence="3 4" key="1">
    <citation type="submission" date="2023-03" db="EMBL/GenBank/DDBJ databases">
        <authorList>
            <person name="Kaur S."/>
            <person name="Espinosa-Saiz D."/>
            <person name="Velazquez E."/>
            <person name="Menendez E."/>
            <person name="diCenzo G.C."/>
        </authorList>
    </citation>
    <scope>NUCLEOTIDE SEQUENCE [LARGE SCALE GENOMIC DNA]</scope>
    <source>
        <strain evidence="3 4">LMG 27395</strain>
    </source>
</reference>
<name>A0ABY8D6G8_9HYPH</name>
<dbReference type="EMBL" id="CP120371">
    <property type="protein sequence ID" value="WEX84731.1"/>
    <property type="molecule type" value="Genomic_DNA"/>
</dbReference>
<keyword evidence="2" id="KW-0472">Membrane</keyword>
<keyword evidence="2" id="KW-1133">Transmembrane helix</keyword>
<organism evidence="3 4">
    <name type="scientific">Sinorhizobium numidicum</name>
    <dbReference type="NCBI Taxonomy" id="680248"/>
    <lineage>
        <taxon>Bacteria</taxon>
        <taxon>Pseudomonadati</taxon>
        <taxon>Pseudomonadota</taxon>
        <taxon>Alphaproteobacteria</taxon>
        <taxon>Hyphomicrobiales</taxon>
        <taxon>Rhizobiaceae</taxon>
        <taxon>Sinorhizobium/Ensifer group</taxon>
        <taxon>Sinorhizobium</taxon>
    </lineage>
</organism>
<evidence type="ECO:0000313" key="3">
    <source>
        <dbReference type="EMBL" id="WEX84731.1"/>
    </source>
</evidence>
<evidence type="ECO:0000313" key="4">
    <source>
        <dbReference type="Proteomes" id="UP001235547"/>
    </source>
</evidence>
<dbReference type="Proteomes" id="UP001235547">
    <property type="component" value="Chromosome 1"/>
</dbReference>
<evidence type="ECO:0000256" key="2">
    <source>
        <dbReference type="SAM" id="Phobius"/>
    </source>
</evidence>
<keyword evidence="2" id="KW-0812">Transmembrane</keyword>
<protein>
    <submittedName>
        <fullName evidence="3">Uncharacterized protein</fullName>
    </submittedName>
</protein>
<gene>
    <name evidence="3" type="ORF">PYH38_003635</name>
</gene>